<evidence type="ECO:0000256" key="7">
    <source>
        <dbReference type="ARBA" id="ARBA00023136"/>
    </source>
</evidence>
<keyword evidence="7 10" id="KW-0472">Membrane</keyword>
<dbReference type="GO" id="GO:0005886">
    <property type="term" value="C:plasma membrane"/>
    <property type="evidence" value="ECO:0007669"/>
    <property type="project" value="UniProtKB-SubCell"/>
</dbReference>
<evidence type="ECO:0000256" key="1">
    <source>
        <dbReference type="ARBA" id="ARBA00004651"/>
    </source>
</evidence>
<keyword evidence="9" id="KW-0807">Transducer</keyword>
<accession>A0A553P2B7</accession>
<dbReference type="PANTHER" id="PTHR24228:SF59">
    <property type="entry name" value="NEUROPEPTIDE RECEPTOR 15"/>
    <property type="match status" value="1"/>
</dbReference>
<evidence type="ECO:0000256" key="3">
    <source>
        <dbReference type="ARBA" id="ARBA00022475"/>
    </source>
</evidence>
<dbReference type="Gene3D" id="1.20.1070.10">
    <property type="entry name" value="Rhodopsin 7-helix transmembrane proteins"/>
    <property type="match status" value="2"/>
</dbReference>
<protein>
    <recommendedName>
        <fullName evidence="11">G-protein coupled receptors family 1 profile domain-containing protein</fullName>
    </recommendedName>
</protein>
<evidence type="ECO:0000256" key="8">
    <source>
        <dbReference type="ARBA" id="ARBA00023170"/>
    </source>
</evidence>
<dbReference type="CDD" id="cd00637">
    <property type="entry name" value="7tm_classA_rhodopsin-like"/>
    <property type="match status" value="1"/>
</dbReference>
<dbReference type="InterPro" id="IPR000276">
    <property type="entry name" value="GPCR_Rhodpsn"/>
</dbReference>
<comment type="subcellular location">
    <subcellularLocation>
        <location evidence="1">Cell membrane</location>
        <topology evidence="1">Multi-pass membrane protein</topology>
    </subcellularLocation>
</comment>
<dbReference type="PROSITE" id="PS50262">
    <property type="entry name" value="G_PROTEIN_RECEP_F1_2"/>
    <property type="match status" value="2"/>
</dbReference>
<dbReference type="Proteomes" id="UP000318571">
    <property type="component" value="Chromosome 7"/>
</dbReference>
<evidence type="ECO:0000259" key="11">
    <source>
        <dbReference type="PROSITE" id="PS50262"/>
    </source>
</evidence>
<feature type="domain" description="G-protein coupled receptors family 1 profile" evidence="11">
    <location>
        <begin position="123"/>
        <end position="229"/>
    </location>
</feature>
<dbReference type="EMBL" id="VCGU01000008">
    <property type="protein sequence ID" value="TRY71826.1"/>
    <property type="molecule type" value="Genomic_DNA"/>
</dbReference>
<feature type="domain" description="G-protein coupled receptors family 1 profile" evidence="11">
    <location>
        <begin position="15"/>
        <end position="80"/>
    </location>
</feature>
<feature type="transmembrane region" description="Helical" evidence="10">
    <location>
        <begin position="115"/>
        <end position="137"/>
    </location>
</feature>
<dbReference type="Pfam" id="PF00001">
    <property type="entry name" value="7tm_1"/>
    <property type="match status" value="1"/>
</dbReference>
<comment type="caution">
    <text evidence="12">The sequence shown here is derived from an EMBL/GenBank/DDBJ whole genome shotgun (WGS) entry which is preliminary data.</text>
</comment>
<keyword evidence="3" id="KW-1003">Cell membrane</keyword>
<keyword evidence="8" id="KW-0675">Receptor</keyword>
<evidence type="ECO:0000256" key="4">
    <source>
        <dbReference type="ARBA" id="ARBA00022692"/>
    </source>
</evidence>
<dbReference type="AlphaFoldDB" id="A0A553P2B7"/>
<feature type="transmembrane region" description="Helical" evidence="10">
    <location>
        <begin position="168"/>
        <end position="190"/>
    </location>
</feature>
<dbReference type="SUPFAM" id="SSF81321">
    <property type="entry name" value="Family A G protein-coupled receptor-like"/>
    <property type="match status" value="1"/>
</dbReference>
<evidence type="ECO:0000313" key="12">
    <source>
        <dbReference type="EMBL" id="TRY71826.1"/>
    </source>
</evidence>
<dbReference type="PANTHER" id="PTHR24228">
    <property type="entry name" value="B2 BRADYKININ RECEPTOR/ANGIOTENSIN II RECEPTOR"/>
    <property type="match status" value="1"/>
</dbReference>
<keyword evidence="13" id="KW-1185">Reference proteome</keyword>
<keyword evidence="5 10" id="KW-1133">Transmembrane helix</keyword>
<feature type="transmembrane region" description="Helical" evidence="10">
    <location>
        <begin position="6"/>
        <end position="24"/>
    </location>
</feature>
<proteinExistence type="inferred from homology"/>
<keyword evidence="6" id="KW-0297">G-protein coupled receptor</keyword>
<keyword evidence="4 10" id="KW-0812">Transmembrane</keyword>
<feature type="transmembrane region" description="Helical" evidence="10">
    <location>
        <begin position="36"/>
        <end position="69"/>
    </location>
</feature>
<dbReference type="GO" id="GO:0004930">
    <property type="term" value="F:G protein-coupled receptor activity"/>
    <property type="evidence" value="ECO:0007669"/>
    <property type="project" value="UniProtKB-KW"/>
</dbReference>
<name>A0A553P2B7_TIGCA</name>
<sequence>MPHVLLYKIPISILGNSLTIYVIHRTRRLHNPCTPYLINVSCLDLAVSVLILPVIGINAVSGLVIFPLVMCKPLSVLFHVLTRMVCSFFCGKEAMERNNSVPPEEGMSSSKIPQILDLICVGIPFVSMVISYILIFIKMRRSRNSLSHLGMAAFNTHEKEMKFTRMMALTFSSVCFCFCLPMGINIFTSAQRGGESSLFSTTDLKLPESINVIAYIFLFVPFWTNPLIYILSNRNYRLAYLNLLTPKKWRRRRDETLRRTSTFQQTPRVLKKEEEERISRQNFKRIEFVPSVVP</sequence>
<evidence type="ECO:0000256" key="9">
    <source>
        <dbReference type="ARBA" id="ARBA00023224"/>
    </source>
</evidence>
<reference evidence="12 13" key="1">
    <citation type="journal article" date="2018" name="Nat. Ecol. Evol.">
        <title>Genomic signatures of mitonuclear coevolution across populations of Tigriopus californicus.</title>
        <authorList>
            <person name="Barreto F.S."/>
            <person name="Watson E.T."/>
            <person name="Lima T.G."/>
            <person name="Willett C.S."/>
            <person name="Edmands S."/>
            <person name="Li W."/>
            <person name="Burton R.S."/>
        </authorList>
    </citation>
    <scope>NUCLEOTIDE SEQUENCE [LARGE SCALE GENOMIC DNA]</scope>
    <source>
        <strain evidence="12 13">San Diego</strain>
    </source>
</reference>
<comment type="similarity">
    <text evidence="2">Belongs to the G-protein coupled receptor 1 family.</text>
</comment>
<organism evidence="12 13">
    <name type="scientific">Tigriopus californicus</name>
    <name type="common">Marine copepod</name>
    <dbReference type="NCBI Taxonomy" id="6832"/>
    <lineage>
        <taxon>Eukaryota</taxon>
        <taxon>Metazoa</taxon>
        <taxon>Ecdysozoa</taxon>
        <taxon>Arthropoda</taxon>
        <taxon>Crustacea</taxon>
        <taxon>Multicrustacea</taxon>
        <taxon>Hexanauplia</taxon>
        <taxon>Copepoda</taxon>
        <taxon>Harpacticoida</taxon>
        <taxon>Harpacticidae</taxon>
        <taxon>Tigriopus</taxon>
    </lineage>
</organism>
<evidence type="ECO:0000256" key="5">
    <source>
        <dbReference type="ARBA" id="ARBA00022989"/>
    </source>
</evidence>
<evidence type="ECO:0000256" key="6">
    <source>
        <dbReference type="ARBA" id="ARBA00023040"/>
    </source>
</evidence>
<dbReference type="InterPro" id="IPR017452">
    <property type="entry name" value="GPCR_Rhodpsn_7TM"/>
</dbReference>
<evidence type="ECO:0000256" key="2">
    <source>
        <dbReference type="ARBA" id="ARBA00010663"/>
    </source>
</evidence>
<evidence type="ECO:0000256" key="10">
    <source>
        <dbReference type="SAM" id="Phobius"/>
    </source>
</evidence>
<feature type="transmembrane region" description="Helical" evidence="10">
    <location>
        <begin position="210"/>
        <end position="231"/>
    </location>
</feature>
<evidence type="ECO:0000313" key="13">
    <source>
        <dbReference type="Proteomes" id="UP000318571"/>
    </source>
</evidence>
<gene>
    <name evidence="12" type="ORF">TCAL_01074</name>
</gene>